<organism evidence="3 4">
    <name type="scientific">Desmophyllum pertusum</name>
    <dbReference type="NCBI Taxonomy" id="174260"/>
    <lineage>
        <taxon>Eukaryota</taxon>
        <taxon>Metazoa</taxon>
        <taxon>Cnidaria</taxon>
        <taxon>Anthozoa</taxon>
        <taxon>Hexacorallia</taxon>
        <taxon>Scleractinia</taxon>
        <taxon>Caryophylliina</taxon>
        <taxon>Caryophylliidae</taxon>
        <taxon>Desmophyllum</taxon>
    </lineage>
</organism>
<feature type="transmembrane region" description="Helical" evidence="2">
    <location>
        <begin position="46"/>
        <end position="63"/>
    </location>
</feature>
<evidence type="ECO:0000256" key="1">
    <source>
        <dbReference type="SAM" id="MobiDB-lite"/>
    </source>
</evidence>
<proteinExistence type="predicted"/>
<evidence type="ECO:0000256" key="2">
    <source>
        <dbReference type="SAM" id="Phobius"/>
    </source>
</evidence>
<dbReference type="Proteomes" id="UP001163046">
    <property type="component" value="Unassembled WGS sequence"/>
</dbReference>
<dbReference type="EMBL" id="MU825885">
    <property type="protein sequence ID" value="KAJ7384659.1"/>
    <property type="molecule type" value="Genomic_DNA"/>
</dbReference>
<keyword evidence="2" id="KW-1133">Transmembrane helix</keyword>
<sequence>MADKLGAYNREDVVVVKYFYSFIRGAATNSNELQATEFRVYDFNRIYVVSAVVLILICCYRGLQKLLHEFDKEKPNPKSVNSVISDSMSSEDDDKKAASGVNEGYLINVSVEDSGMKTFSNANRNEDGQVPHVLPLIDEVEKRQDMFIASKNIINMEASLGFTHVNYDGSMDTRF</sequence>
<accession>A0A9X0D4L1</accession>
<keyword evidence="2" id="KW-0812">Transmembrane</keyword>
<protein>
    <submittedName>
        <fullName evidence="3">Uncharacterized protein</fullName>
    </submittedName>
</protein>
<dbReference type="AlphaFoldDB" id="A0A9X0D4L1"/>
<comment type="caution">
    <text evidence="3">The sequence shown here is derived from an EMBL/GenBank/DDBJ whole genome shotgun (WGS) entry which is preliminary data.</text>
</comment>
<reference evidence="3" key="1">
    <citation type="submission" date="2023-01" db="EMBL/GenBank/DDBJ databases">
        <title>Genome assembly of the deep-sea coral Lophelia pertusa.</title>
        <authorList>
            <person name="Herrera S."/>
            <person name="Cordes E."/>
        </authorList>
    </citation>
    <scope>NUCLEOTIDE SEQUENCE</scope>
    <source>
        <strain evidence="3">USNM1676648</strain>
        <tissue evidence="3">Polyp</tissue>
    </source>
</reference>
<keyword evidence="2" id="KW-0472">Membrane</keyword>
<keyword evidence="4" id="KW-1185">Reference proteome</keyword>
<evidence type="ECO:0000313" key="4">
    <source>
        <dbReference type="Proteomes" id="UP001163046"/>
    </source>
</evidence>
<evidence type="ECO:0000313" key="3">
    <source>
        <dbReference type="EMBL" id="KAJ7384659.1"/>
    </source>
</evidence>
<name>A0A9X0D4L1_9CNID</name>
<feature type="compositionally biased region" description="Low complexity" evidence="1">
    <location>
        <begin position="79"/>
        <end position="88"/>
    </location>
</feature>
<gene>
    <name evidence="3" type="ORF">OS493_020239</name>
</gene>
<feature type="region of interest" description="Disordered" evidence="1">
    <location>
        <begin position="74"/>
        <end position="97"/>
    </location>
</feature>